<evidence type="ECO:0000313" key="3">
    <source>
        <dbReference type="Proteomes" id="UP000557307"/>
    </source>
</evidence>
<dbReference type="RefSeq" id="WP_221307521.1">
    <property type="nucleotide sequence ID" value="NZ_JACHGF010000009.1"/>
</dbReference>
<protein>
    <submittedName>
        <fullName evidence="2">Putative restriction endonuclease</fullName>
    </submittedName>
</protein>
<reference evidence="2 3" key="1">
    <citation type="submission" date="2020-08" db="EMBL/GenBank/DDBJ databases">
        <title>Genomic Encyclopedia of Type Strains, Phase IV (KMG-IV): sequencing the most valuable type-strain genomes for metagenomic binning, comparative biology and taxonomic classification.</title>
        <authorList>
            <person name="Goeker M."/>
        </authorList>
    </citation>
    <scope>NUCLEOTIDE SEQUENCE [LARGE SCALE GENOMIC DNA]</scope>
    <source>
        <strain evidence="2 3">DSM 105074</strain>
    </source>
</reference>
<dbReference type="InterPro" id="IPR003615">
    <property type="entry name" value="HNH_nuc"/>
</dbReference>
<dbReference type="Pfam" id="PF13391">
    <property type="entry name" value="HNH_2"/>
    <property type="match status" value="1"/>
</dbReference>
<keyword evidence="3" id="KW-1185">Reference proteome</keyword>
<feature type="domain" description="HNH nuclease" evidence="1">
    <location>
        <begin position="225"/>
        <end position="273"/>
    </location>
</feature>
<comment type="caution">
    <text evidence="2">The sequence shown here is derived from an EMBL/GenBank/DDBJ whole genome shotgun (WGS) entry which is preliminary data.</text>
</comment>
<organism evidence="2 3">
    <name type="scientific">Rhabdobacter roseus</name>
    <dbReference type="NCBI Taxonomy" id="1655419"/>
    <lineage>
        <taxon>Bacteria</taxon>
        <taxon>Pseudomonadati</taxon>
        <taxon>Bacteroidota</taxon>
        <taxon>Cytophagia</taxon>
        <taxon>Cytophagales</taxon>
        <taxon>Cytophagaceae</taxon>
        <taxon>Rhabdobacter</taxon>
    </lineage>
</organism>
<keyword evidence="2" id="KW-0255">Endonuclease</keyword>
<dbReference type="EMBL" id="JACHGF010000009">
    <property type="protein sequence ID" value="MBB5286410.1"/>
    <property type="molecule type" value="Genomic_DNA"/>
</dbReference>
<keyword evidence="2" id="KW-0540">Nuclease</keyword>
<keyword evidence="2" id="KW-0378">Hydrolase</keyword>
<gene>
    <name evidence="2" type="ORF">HNQ92_004570</name>
</gene>
<proteinExistence type="predicted"/>
<dbReference type="GO" id="GO:0004519">
    <property type="term" value="F:endonuclease activity"/>
    <property type="evidence" value="ECO:0007669"/>
    <property type="project" value="UniProtKB-KW"/>
</dbReference>
<dbReference type="Proteomes" id="UP000557307">
    <property type="component" value="Unassembled WGS sequence"/>
</dbReference>
<evidence type="ECO:0000259" key="1">
    <source>
        <dbReference type="Pfam" id="PF13391"/>
    </source>
</evidence>
<dbReference type="AlphaFoldDB" id="A0A840U2R1"/>
<name>A0A840U2R1_9BACT</name>
<sequence>MVTTEIISLYDGYNVIFMKLYLGVTDNNWFRYLSQISPEDANFWQPSGNVSFKLLSPGAPFLFKLKKPLNAIGGVGFFSSHTTLPISIAWDTFRNRNGCATFDEFSKMILNYRSDKHNINPTIGCVVLTNPVFFREEDWIETPSNWANSIVQGKSYSTEEPIGHGIWLQVEALLNKYMVEEQVPLSPFAVEDSPFPTYGNPVLTKVRLGQGAFRILVTDAYSRRCSITGEKTLPVLEAAHIRSYSEAGPHLTSNGILLRSDMHKLFDNGYLTVTRDYKVEVSNRIKEEFENGKEYYQYHGKDLLILPINDADKPDKKYIEWHNANIYRG</sequence>
<evidence type="ECO:0000313" key="2">
    <source>
        <dbReference type="EMBL" id="MBB5286410.1"/>
    </source>
</evidence>
<accession>A0A840U2R1</accession>